<dbReference type="EMBL" id="BLLF01002015">
    <property type="protein sequence ID" value="GFH22322.1"/>
    <property type="molecule type" value="Genomic_DNA"/>
</dbReference>
<evidence type="ECO:0000313" key="3">
    <source>
        <dbReference type="EMBL" id="GFH22322.1"/>
    </source>
</evidence>
<feature type="compositionally biased region" description="Basic and acidic residues" evidence="1">
    <location>
        <begin position="1"/>
        <end position="12"/>
    </location>
</feature>
<evidence type="ECO:0000259" key="2">
    <source>
        <dbReference type="Pfam" id="PF03644"/>
    </source>
</evidence>
<dbReference type="PANTHER" id="PTHR13246:SF1">
    <property type="entry name" value="CYTOSOLIC ENDO-BETA-N-ACETYLGLUCOSAMINIDASE"/>
    <property type="match status" value="1"/>
</dbReference>
<dbReference type="Proteomes" id="UP000485058">
    <property type="component" value="Unassembled WGS sequence"/>
</dbReference>
<evidence type="ECO:0000256" key="1">
    <source>
        <dbReference type="SAM" id="MobiDB-lite"/>
    </source>
</evidence>
<sequence length="194" mass="21511">MEWLERAVRGADDRDDSEEGDPRGDEGALVDASHVEQEEEQQQLPTDYSPAPGSPAWHSWYCCAPSNSKLRQQAVPPAVAQGQGQGRRLLICHDMEGGYLQDRWVQGWPSADTFNQWRWEAADVFVYFSHQLVTLPPPGWVTAARQNGVKVLGTLITEGPAGRRSCERLFASEAAADRVGGWLGRLQHNASPDM</sequence>
<dbReference type="Gene3D" id="3.20.20.80">
    <property type="entry name" value="Glycosidases"/>
    <property type="match status" value="1"/>
</dbReference>
<name>A0A6A0A0N4_HAELA</name>
<feature type="domain" description="Cytosolic endo-beta-N-acetylglucosaminidase TIM barrel" evidence="2">
    <location>
        <begin position="99"/>
        <end position="174"/>
    </location>
</feature>
<dbReference type="GO" id="GO:0005829">
    <property type="term" value="C:cytosol"/>
    <property type="evidence" value="ECO:0007669"/>
    <property type="project" value="UniProtKB-SubCell"/>
</dbReference>
<feature type="region of interest" description="Disordered" evidence="1">
    <location>
        <begin position="1"/>
        <end position="52"/>
    </location>
</feature>
<dbReference type="AlphaFoldDB" id="A0A6A0A0N4"/>
<protein>
    <submittedName>
        <fullName evidence="3">Glyco_hydro_85 domain-containing protein</fullName>
    </submittedName>
</protein>
<organism evidence="3 4">
    <name type="scientific">Haematococcus lacustris</name>
    <name type="common">Green alga</name>
    <name type="synonym">Haematococcus pluvialis</name>
    <dbReference type="NCBI Taxonomy" id="44745"/>
    <lineage>
        <taxon>Eukaryota</taxon>
        <taxon>Viridiplantae</taxon>
        <taxon>Chlorophyta</taxon>
        <taxon>core chlorophytes</taxon>
        <taxon>Chlorophyceae</taxon>
        <taxon>CS clade</taxon>
        <taxon>Chlamydomonadales</taxon>
        <taxon>Haematococcaceae</taxon>
        <taxon>Haematococcus</taxon>
    </lineage>
</organism>
<gene>
    <name evidence="3" type="ORF">HaLaN_19771</name>
</gene>
<dbReference type="GO" id="GO:0033925">
    <property type="term" value="F:mannosyl-glycoprotein endo-beta-N-acetylglucosaminidase activity"/>
    <property type="evidence" value="ECO:0007669"/>
    <property type="project" value="UniProtKB-EC"/>
</dbReference>
<dbReference type="PANTHER" id="PTHR13246">
    <property type="entry name" value="ENDO BETA N-ACETYLGLUCOSAMINIDASE"/>
    <property type="match status" value="1"/>
</dbReference>
<evidence type="ECO:0000313" key="4">
    <source>
        <dbReference type="Proteomes" id="UP000485058"/>
    </source>
</evidence>
<dbReference type="Pfam" id="PF03644">
    <property type="entry name" value="Glyco_hydro_85"/>
    <property type="match status" value="1"/>
</dbReference>
<proteinExistence type="predicted"/>
<accession>A0A6A0A0N4</accession>
<comment type="caution">
    <text evidence="3">The sequence shown here is derived from an EMBL/GenBank/DDBJ whole genome shotgun (WGS) entry which is preliminary data.</text>
</comment>
<dbReference type="InterPro" id="IPR005201">
    <property type="entry name" value="TIM_ENGase"/>
</dbReference>
<keyword evidence="4" id="KW-1185">Reference proteome</keyword>
<dbReference type="InterPro" id="IPR032979">
    <property type="entry name" value="ENGase"/>
</dbReference>
<reference evidence="3 4" key="1">
    <citation type="submission" date="2020-02" db="EMBL/GenBank/DDBJ databases">
        <title>Draft genome sequence of Haematococcus lacustris strain NIES-144.</title>
        <authorList>
            <person name="Morimoto D."/>
            <person name="Nakagawa S."/>
            <person name="Yoshida T."/>
            <person name="Sawayama S."/>
        </authorList>
    </citation>
    <scope>NUCLEOTIDE SEQUENCE [LARGE SCALE GENOMIC DNA]</scope>
    <source>
        <strain evidence="3 4">NIES-144</strain>
    </source>
</reference>